<dbReference type="PANTHER" id="PTHR38593:SF1">
    <property type="entry name" value="BLR2558 PROTEIN"/>
    <property type="match status" value="1"/>
</dbReference>
<feature type="signal peptide" evidence="1">
    <location>
        <begin position="1"/>
        <end position="25"/>
    </location>
</feature>
<feature type="chain" id="PRO_5037379272" evidence="1">
    <location>
        <begin position="26"/>
        <end position="178"/>
    </location>
</feature>
<evidence type="ECO:0000313" key="4">
    <source>
        <dbReference type="Proteomes" id="UP000651668"/>
    </source>
</evidence>
<dbReference type="InterPro" id="IPR025419">
    <property type="entry name" value="DUF4142"/>
</dbReference>
<gene>
    <name evidence="3" type="ORF">GCM10011387_12410</name>
</gene>
<feature type="domain" description="DUF4142" evidence="2">
    <location>
        <begin position="37"/>
        <end position="173"/>
    </location>
</feature>
<dbReference type="Pfam" id="PF13628">
    <property type="entry name" value="DUF4142"/>
    <property type="match status" value="1"/>
</dbReference>
<dbReference type="Proteomes" id="UP000651668">
    <property type="component" value="Unassembled WGS sequence"/>
</dbReference>
<keyword evidence="4" id="KW-1185">Reference proteome</keyword>
<evidence type="ECO:0000256" key="1">
    <source>
        <dbReference type="SAM" id="SignalP"/>
    </source>
</evidence>
<comment type="caution">
    <text evidence="3">The sequence shown here is derived from an EMBL/GenBank/DDBJ whole genome shotgun (WGS) entry which is preliminary data.</text>
</comment>
<dbReference type="PROSITE" id="PS51257">
    <property type="entry name" value="PROKAR_LIPOPROTEIN"/>
    <property type="match status" value="1"/>
</dbReference>
<accession>A0A916XCE2</accession>
<dbReference type="AlphaFoldDB" id="A0A916XCE2"/>
<dbReference type="InterPro" id="IPR012347">
    <property type="entry name" value="Ferritin-like"/>
</dbReference>
<dbReference type="PANTHER" id="PTHR38593">
    <property type="entry name" value="BLR2558 PROTEIN"/>
    <property type="match status" value="1"/>
</dbReference>
<dbReference type="EMBL" id="BMIL01000003">
    <property type="protein sequence ID" value="GGC60300.1"/>
    <property type="molecule type" value="Genomic_DNA"/>
</dbReference>
<reference evidence="3" key="1">
    <citation type="journal article" date="2014" name="Int. J. Syst. Evol. Microbiol.">
        <title>Complete genome sequence of Corynebacterium casei LMG S-19264T (=DSM 44701T), isolated from a smear-ripened cheese.</title>
        <authorList>
            <consortium name="US DOE Joint Genome Institute (JGI-PGF)"/>
            <person name="Walter F."/>
            <person name="Albersmeier A."/>
            <person name="Kalinowski J."/>
            <person name="Ruckert C."/>
        </authorList>
    </citation>
    <scope>NUCLEOTIDE SEQUENCE</scope>
    <source>
        <strain evidence="3">CGMCC 1.15343</strain>
    </source>
</reference>
<evidence type="ECO:0000259" key="2">
    <source>
        <dbReference type="Pfam" id="PF13628"/>
    </source>
</evidence>
<sequence>MKKLNYLKVLFAVMFLAFVVQSCKSDDDDNANYQMENQTFVTQALTNNKFEVAAATLAQSRSQNPQIKQFASKMVTEHTAVGVDLTDLAKSMELAVPATIDPADQNNINLLGLFTGATFDKEFTKMMVESHQKAVTLFSQAASNTGVPAADLRHFAENKTPSLQQHLKEAEALKTSVQ</sequence>
<evidence type="ECO:0000313" key="3">
    <source>
        <dbReference type="EMBL" id="GGC60300.1"/>
    </source>
</evidence>
<dbReference type="RefSeq" id="WP_188625984.1">
    <property type="nucleotide sequence ID" value="NZ_BMIL01000003.1"/>
</dbReference>
<name>A0A916XCE2_9SPHI</name>
<keyword evidence="1" id="KW-0732">Signal</keyword>
<reference evidence="3" key="2">
    <citation type="submission" date="2020-09" db="EMBL/GenBank/DDBJ databases">
        <authorList>
            <person name="Sun Q."/>
            <person name="Zhou Y."/>
        </authorList>
    </citation>
    <scope>NUCLEOTIDE SEQUENCE</scope>
    <source>
        <strain evidence="3">CGMCC 1.15343</strain>
    </source>
</reference>
<proteinExistence type="predicted"/>
<dbReference type="Gene3D" id="1.20.1260.10">
    <property type="match status" value="1"/>
</dbReference>
<organism evidence="3 4">
    <name type="scientific">Pedobacter quisquiliarum</name>
    <dbReference type="NCBI Taxonomy" id="1834438"/>
    <lineage>
        <taxon>Bacteria</taxon>
        <taxon>Pseudomonadati</taxon>
        <taxon>Bacteroidota</taxon>
        <taxon>Sphingobacteriia</taxon>
        <taxon>Sphingobacteriales</taxon>
        <taxon>Sphingobacteriaceae</taxon>
        <taxon>Pedobacter</taxon>
    </lineage>
</organism>
<protein>
    <submittedName>
        <fullName evidence="3">Membrane protein</fullName>
    </submittedName>
</protein>